<sequence>MKAAGQRFLHRVFEASILIKGVFAAFETLVGIMLTTPLSGRALRFLHETELHQLIADPDDRLAGVLVRHLSGCKAAICTSGRSI</sequence>
<evidence type="ECO:0000313" key="3">
    <source>
        <dbReference type="Proteomes" id="UP001243846"/>
    </source>
</evidence>
<keyword evidence="3" id="KW-1185">Reference proteome</keyword>
<keyword evidence="1" id="KW-0812">Transmembrane</keyword>
<evidence type="ECO:0000313" key="2">
    <source>
        <dbReference type="EMBL" id="MDN3712135.1"/>
    </source>
</evidence>
<dbReference type="Proteomes" id="UP001243846">
    <property type="component" value="Unassembled WGS sequence"/>
</dbReference>
<dbReference type="Pfam" id="PF09900">
    <property type="entry name" value="DUF2127"/>
    <property type="match status" value="1"/>
</dbReference>
<gene>
    <name evidence="2" type="ORF">QWZ10_10610</name>
</gene>
<accession>A0ABT8D9L9</accession>
<dbReference type="EMBL" id="JAUFRC010000001">
    <property type="protein sequence ID" value="MDN3712135.1"/>
    <property type="molecule type" value="Genomic_DNA"/>
</dbReference>
<protein>
    <submittedName>
        <fullName evidence="2">DUF2127 domain-containing protein</fullName>
    </submittedName>
</protein>
<proteinExistence type="predicted"/>
<dbReference type="InterPro" id="IPR021125">
    <property type="entry name" value="DUF2127"/>
</dbReference>
<reference evidence="3" key="1">
    <citation type="journal article" date="2019" name="Int. J. Syst. Evol. Microbiol.">
        <title>The Global Catalogue of Microorganisms (GCM) 10K type strain sequencing project: providing services to taxonomists for standard genome sequencing and annotation.</title>
        <authorList>
            <consortium name="The Broad Institute Genomics Platform"/>
            <consortium name="The Broad Institute Genome Sequencing Center for Infectious Disease"/>
            <person name="Wu L."/>
            <person name="Ma J."/>
        </authorList>
    </citation>
    <scope>NUCLEOTIDE SEQUENCE [LARGE SCALE GENOMIC DNA]</scope>
    <source>
        <strain evidence="3">CECT 8482</strain>
    </source>
</reference>
<keyword evidence="1" id="KW-1133">Transmembrane helix</keyword>
<organism evidence="2 3">
    <name type="scientific">Paracoccus cavernae</name>
    <dbReference type="NCBI Taxonomy" id="1571207"/>
    <lineage>
        <taxon>Bacteria</taxon>
        <taxon>Pseudomonadati</taxon>
        <taxon>Pseudomonadota</taxon>
        <taxon>Alphaproteobacteria</taxon>
        <taxon>Rhodobacterales</taxon>
        <taxon>Paracoccaceae</taxon>
        <taxon>Paracoccus</taxon>
    </lineage>
</organism>
<name>A0ABT8D9L9_9RHOB</name>
<keyword evidence="1" id="KW-0472">Membrane</keyword>
<evidence type="ECO:0000256" key="1">
    <source>
        <dbReference type="SAM" id="Phobius"/>
    </source>
</evidence>
<comment type="caution">
    <text evidence="2">The sequence shown here is derived from an EMBL/GenBank/DDBJ whole genome shotgun (WGS) entry which is preliminary data.</text>
</comment>
<feature type="transmembrane region" description="Helical" evidence="1">
    <location>
        <begin position="12"/>
        <end position="34"/>
    </location>
</feature>